<evidence type="ECO:0000313" key="4">
    <source>
        <dbReference type="Proteomes" id="UP000315295"/>
    </source>
</evidence>
<feature type="coiled-coil region" evidence="1">
    <location>
        <begin position="111"/>
        <end position="138"/>
    </location>
</feature>
<dbReference type="InterPro" id="IPR025422">
    <property type="entry name" value="TGA_domain"/>
</dbReference>
<dbReference type="Proteomes" id="UP000315295">
    <property type="component" value="Unassembled WGS sequence"/>
</dbReference>
<dbReference type="PROSITE" id="PS51806">
    <property type="entry name" value="DOG1"/>
    <property type="match status" value="1"/>
</dbReference>
<dbReference type="GO" id="GO:0043565">
    <property type="term" value="F:sequence-specific DNA binding"/>
    <property type="evidence" value="ECO:0007669"/>
    <property type="project" value="InterPro"/>
</dbReference>
<sequence>MDDNQVSVINLSQILLKKDLCSSQRVVDWNLPPIYDESSDDGYLMIPTKEVTPKKFAQEVTPSTTIRGSLEPRGNLRTTVFHHIPIKEEKSWLEDDFKCFNQVEQSFSEFFEKWVFQLKQLQQQLLQLSDETRQNEAELRALVSKTTNLHKEYYLMKWAAARDDVLTFFCPVWSSPLENAYSWVTRWKPSMLFQLVESLKTTRLVSISEEHVRKVEQLRQKMSPTGDPSERNEEAAAELEGLVSVAMKVMLNGLEGVMKAADCVRLKTLNGLLDLLSPLQSVKFLAATCMVQIKLTEWGGRNVTKINCSP</sequence>
<comment type="caution">
    <text evidence="3">The sequence shown here is derived from an EMBL/GenBank/DDBJ whole genome shotgun (WGS) entry which is preliminary data.</text>
</comment>
<dbReference type="AlphaFoldDB" id="A0A540NJ15"/>
<name>A0A540NJ15_MALBA</name>
<dbReference type="PANTHER" id="PTHR46354">
    <property type="entry name" value="DOG1 DOMAIN-CONTAINING PROTEIN"/>
    <property type="match status" value="1"/>
</dbReference>
<feature type="domain" description="DOG1" evidence="2">
    <location>
        <begin position="104"/>
        <end position="305"/>
    </location>
</feature>
<protein>
    <recommendedName>
        <fullName evidence="2">DOG1 domain-containing protein</fullName>
    </recommendedName>
</protein>
<evidence type="ECO:0000313" key="3">
    <source>
        <dbReference type="EMBL" id="TQE11047.1"/>
    </source>
</evidence>
<evidence type="ECO:0000259" key="2">
    <source>
        <dbReference type="PROSITE" id="PS51806"/>
    </source>
</evidence>
<gene>
    <name evidence="3" type="ORF">C1H46_003307</name>
</gene>
<dbReference type="Pfam" id="PF14144">
    <property type="entry name" value="DOG1"/>
    <property type="match status" value="1"/>
</dbReference>
<reference evidence="3 4" key="1">
    <citation type="journal article" date="2019" name="G3 (Bethesda)">
        <title>Sequencing of a Wild Apple (Malus baccata) Genome Unravels the Differences Between Cultivated and Wild Apple Species Regarding Disease Resistance and Cold Tolerance.</title>
        <authorList>
            <person name="Chen X."/>
        </authorList>
    </citation>
    <scope>NUCLEOTIDE SEQUENCE [LARGE SCALE GENOMIC DNA]</scope>
    <source>
        <strain evidence="4">cv. Shandingzi</strain>
        <tissue evidence="3">Leaves</tissue>
    </source>
</reference>
<dbReference type="InterPro" id="IPR051886">
    <property type="entry name" value="Seed_Dev/Stress_Resp_Reg"/>
</dbReference>
<keyword evidence="1" id="KW-0175">Coiled coil</keyword>
<proteinExistence type="predicted"/>
<keyword evidence="4" id="KW-1185">Reference proteome</keyword>
<dbReference type="EMBL" id="VIEB01000033">
    <property type="protein sequence ID" value="TQE11047.1"/>
    <property type="molecule type" value="Genomic_DNA"/>
</dbReference>
<dbReference type="PANTHER" id="PTHR46354:SF2">
    <property type="entry name" value="PROTEIN DOG1-LIKE 4"/>
    <property type="match status" value="1"/>
</dbReference>
<organism evidence="3 4">
    <name type="scientific">Malus baccata</name>
    <name type="common">Siberian crab apple</name>
    <name type="synonym">Pyrus baccata</name>
    <dbReference type="NCBI Taxonomy" id="106549"/>
    <lineage>
        <taxon>Eukaryota</taxon>
        <taxon>Viridiplantae</taxon>
        <taxon>Streptophyta</taxon>
        <taxon>Embryophyta</taxon>
        <taxon>Tracheophyta</taxon>
        <taxon>Spermatophyta</taxon>
        <taxon>Magnoliopsida</taxon>
        <taxon>eudicotyledons</taxon>
        <taxon>Gunneridae</taxon>
        <taxon>Pentapetalae</taxon>
        <taxon>rosids</taxon>
        <taxon>fabids</taxon>
        <taxon>Rosales</taxon>
        <taxon>Rosaceae</taxon>
        <taxon>Amygdaloideae</taxon>
        <taxon>Maleae</taxon>
        <taxon>Malus</taxon>
    </lineage>
</organism>
<dbReference type="STRING" id="106549.A0A540NJ15"/>
<accession>A0A540NJ15</accession>
<dbReference type="GO" id="GO:0006351">
    <property type="term" value="P:DNA-templated transcription"/>
    <property type="evidence" value="ECO:0007669"/>
    <property type="project" value="InterPro"/>
</dbReference>
<evidence type="ECO:0000256" key="1">
    <source>
        <dbReference type="SAM" id="Coils"/>
    </source>
</evidence>